<feature type="region of interest" description="Disordered" evidence="1">
    <location>
        <begin position="323"/>
        <end position="386"/>
    </location>
</feature>
<accession>A0A8J8P5J1</accession>
<dbReference type="AlphaFoldDB" id="A0A8J8P5J1"/>
<comment type="caution">
    <text evidence="2">The sequence shown here is derived from an EMBL/GenBank/DDBJ whole genome shotgun (WGS) entry which is preliminary data.</text>
</comment>
<organism evidence="2 3">
    <name type="scientific">Halteria grandinella</name>
    <dbReference type="NCBI Taxonomy" id="5974"/>
    <lineage>
        <taxon>Eukaryota</taxon>
        <taxon>Sar</taxon>
        <taxon>Alveolata</taxon>
        <taxon>Ciliophora</taxon>
        <taxon>Intramacronucleata</taxon>
        <taxon>Spirotrichea</taxon>
        <taxon>Stichotrichia</taxon>
        <taxon>Sporadotrichida</taxon>
        <taxon>Halteriidae</taxon>
        <taxon>Halteria</taxon>
    </lineage>
</organism>
<evidence type="ECO:0000313" key="2">
    <source>
        <dbReference type="EMBL" id="TNV87492.1"/>
    </source>
</evidence>
<dbReference type="Proteomes" id="UP000785679">
    <property type="component" value="Unassembled WGS sequence"/>
</dbReference>
<name>A0A8J8P5J1_HALGN</name>
<keyword evidence="3" id="KW-1185">Reference proteome</keyword>
<reference evidence="2" key="1">
    <citation type="submission" date="2019-06" db="EMBL/GenBank/DDBJ databases">
        <authorList>
            <person name="Zheng W."/>
        </authorList>
    </citation>
    <scope>NUCLEOTIDE SEQUENCE</scope>
    <source>
        <strain evidence="2">QDHG01</strain>
    </source>
</reference>
<feature type="region of interest" description="Disordered" evidence="1">
    <location>
        <begin position="247"/>
        <end position="279"/>
    </location>
</feature>
<evidence type="ECO:0000256" key="1">
    <source>
        <dbReference type="SAM" id="MobiDB-lite"/>
    </source>
</evidence>
<protein>
    <submittedName>
        <fullName evidence="2">Uncharacterized protein</fullName>
    </submittedName>
</protein>
<dbReference type="EMBL" id="RRYP01000401">
    <property type="protein sequence ID" value="TNV87492.1"/>
    <property type="molecule type" value="Genomic_DNA"/>
</dbReference>
<feature type="compositionally biased region" description="Gly residues" evidence="1">
    <location>
        <begin position="369"/>
        <end position="380"/>
    </location>
</feature>
<evidence type="ECO:0000313" key="3">
    <source>
        <dbReference type="Proteomes" id="UP000785679"/>
    </source>
</evidence>
<sequence length="564" mass="62880">MVLRSTLGLHEKSIVKISFKQKPQSLETRGISARKAQRTRIHQPVQILGASLDPICQSKSKEIPKKGQPNLSVRKARNDHESGNVIITTEQTEKMFDCSESLNETVVNEQTGILQQYFSYQEQMNNKHPQRRKKVVGTHAIVSPQSFNHPTFQCAPSNFGGNSYQSDLKSITPQAAQMPYPSGLFYKTGNPSQRKASISNSKNEIWKQALQRLNDPTNKVAMISQVESDNCRYAQSALDVRRNSRYLQNQQQPTKQPELLNTNFKPTPTNNGGASQGRLDTSSFLNRLSLDNGSNNAQYQSQFQDPKTLLTTTVLLLTNNQNTNKTFEKTQGTTTAGTQVQQQRHSNNRDGSKSPVTIEVKQIGNPSLGIGGGTNQGSLGGQNNQSFTKKSFADKIANPPVIDQVDPVIFDINPKPSPIIVNKNQHFKYKMRRKEDQQALASNIEALSQPQFIHKKNPKSIHGTSNGVVARLLSPTLAISDDQHQNFIQHHHHNKSKSTINQERASGVKVDQQFHLLPLMTPVISGQQAFSGGHLVKGENRHARVMAQQYGTIQSRMNQFVPNQ</sequence>
<gene>
    <name evidence="2" type="ORF">FGO68_gene15344</name>
</gene>
<proteinExistence type="predicted"/>
<feature type="compositionally biased region" description="Low complexity" evidence="1">
    <location>
        <begin position="323"/>
        <end position="343"/>
    </location>
</feature>